<evidence type="ECO:0000313" key="1">
    <source>
        <dbReference type="EMBL" id="EPY06905.1"/>
    </source>
</evidence>
<evidence type="ECO:0000313" key="2">
    <source>
        <dbReference type="Proteomes" id="UP000015344"/>
    </source>
</evidence>
<accession>S9U8Q0</accession>
<dbReference type="AlphaFoldDB" id="S9U8Q0"/>
<dbReference type="Proteomes" id="UP000015344">
    <property type="component" value="Unassembled WGS sequence"/>
</dbReference>
<sequence>MTEAPVMNTYRYRKRIEKWLFKYSHLKLANRINASESVFTQLHLFILSFLSYHVKISATRHLINNFIYIHILFQKRVALLNSIIW</sequence>
<reference evidence="1 2" key="1">
    <citation type="submission" date="2013-05" db="EMBL/GenBank/DDBJ databases">
        <authorList>
            <person name="Strain E.A."/>
            <person name="Brown E."/>
            <person name="Allard M.W."/>
            <person name="Luo Y.L."/>
        </authorList>
    </citation>
    <scope>NUCLEOTIDE SEQUENCE [LARGE SCALE GENOMIC DNA]</scope>
    <source>
        <strain evidence="1 2">TS-15</strain>
    </source>
</reference>
<protein>
    <submittedName>
        <fullName evidence="1">Uncharacterized protein</fullName>
    </submittedName>
</protein>
<organism evidence="1 2">
    <name type="scientific">Paenibacillus alvei TS-15</name>
    <dbReference type="NCBI Taxonomy" id="1117108"/>
    <lineage>
        <taxon>Bacteria</taxon>
        <taxon>Bacillati</taxon>
        <taxon>Bacillota</taxon>
        <taxon>Bacilli</taxon>
        <taxon>Bacillales</taxon>
        <taxon>Paenibacillaceae</taxon>
        <taxon>Paenibacillus</taxon>
    </lineage>
</organism>
<comment type="caution">
    <text evidence="1">The sequence shown here is derived from an EMBL/GenBank/DDBJ whole genome shotgun (WGS) entry which is preliminary data.</text>
</comment>
<name>S9U8Q0_PAEAL</name>
<proteinExistence type="predicted"/>
<gene>
    <name evidence="1" type="ORF">PAALTS15_12662</name>
</gene>
<dbReference type="EMBL" id="ATMT01000050">
    <property type="protein sequence ID" value="EPY06905.1"/>
    <property type="molecule type" value="Genomic_DNA"/>
</dbReference>